<dbReference type="RefSeq" id="WP_149839599.1">
    <property type="nucleotide sequence ID" value="NZ_VUOC01000004.1"/>
</dbReference>
<organism evidence="1 2">
    <name type="scientific">Chitinophaga agrisoli</name>
    <dbReference type="NCBI Taxonomy" id="2607653"/>
    <lineage>
        <taxon>Bacteria</taxon>
        <taxon>Pseudomonadati</taxon>
        <taxon>Bacteroidota</taxon>
        <taxon>Chitinophagia</taxon>
        <taxon>Chitinophagales</taxon>
        <taxon>Chitinophagaceae</taxon>
        <taxon>Chitinophaga</taxon>
    </lineage>
</organism>
<evidence type="ECO:0000313" key="1">
    <source>
        <dbReference type="EMBL" id="KAA2238417.1"/>
    </source>
</evidence>
<dbReference type="EMBL" id="VUOC01000004">
    <property type="protein sequence ID" value="KAA2238417.1"/>
    <property type="molecule type" value="Genomic_DNA"/>
</dbReference>
<dbReference type="NCBIfam" id="NF038076">
    <property type="entry name" value="fam_STM4015"/>
    <property type="match status" value="1"/>
</dbReference>
<dbReference type="SUPFAM" id="SSF52047">
    <property type="entry name" value="RNI-like"/>
    <property type="match status" value="1"/>
</dbReference>
<evidence type="ECO:0000313" key="2">
    <source>
        <dbReference type="Proteomes" id="UP000324611"/>
    </source>
</evidence>
<keyword evidence="2" id="KW-1185">Reference proteome</keyword>
<dbReference type="InterPro" id="IPR032675">
    <property type="entry name" value="LRR_dom_sf"/>
</dbReference>
<accession>A0A5B2VJJ7</accession>
<gene>
    <name evidence="1" type="ORF">F0L74_19495</name>
</gene>
<dbReference type="Proteomes" id="UP000324611">
    <property type="component" value="Unassembled WGS sequence"/>
</dbReference>
<dbReference type="AlphaFoldDB" id="A0A5B2VJJ7"/>
<dbReference type="InterPro" id="IPR047722">
    <property type="entry name" value="STM4015-like"/>
</dbReference>
<reference evidence="1 2" key="2">
    <citation type="submission" date="2019-09" db="EMBL/GenBank/DDBJ databases">
        <authorList>
            <person name="Jin C."/>
        </authorList>
    </citation>
    <scope>NUCLEOTIDE SEQUENCE [LARGE SCALE GENOMIC DNA]</scope>
    <source>
        <strain evidence="1 2">BN140078</strain>
    </source>
</reference>
<dbReference type="Gene3D" id="3.80.10.10">
    <property type="entry name" value="Ribonuclease Inhibitor"/>
    <property type="match status" value="1"/>
</dbReference>
<reference evidence="1 2" key="1">
    <citation type="submission" date="2019-09" db="EMBL/GenBank/DDBJ databases">
        <title>Chitinophaga ginsengihumi sp. nov., isolated from soil of ginseng rhizosphere.</title>
        <authorList>
            <person name="Lee J."/>
        </authorList>
    </citation>
    <scope>NUCLEOTIDE SEQUENCE [LARGE SCALE GENOMIC DNA]</scope>
    <source>
        <strain evidence="1 2">BN140078</strain>
    </source>
</reference>
<sequence>MTVSSNLNTFLNKRVQDFISGSPLTDIESVVYRVSVSYDNEEIAITTLLDEFANDPKAAEVQELIIGMFVTDTSDDSSEVISALITLKDKLKSLRAIFIGEMTYEECEISWIQQSDISPLLNAYPELTHLQVRGGEGLRFNNLHHANLQTLIIETGGFHPATLTDVINAGLPKLERLDLWLGDENYGFNSTVEDLQPIISGSKFPTLKHLGLMDSEIQDGIAIAISQSPILKQLEVLDMSMGTLTDKGAEALLASPGIKGLSFLNLRHHFLSNEMMAKLAALGININLDDQEKPDSDMGGYVEVSE</sequence>
<proteinExistence type="predicted"/>
<comment type="caution">
    <text evidence="1">The sequence shown here is derived from an EMBL/GenBank/DDBJ whole genome shotgun (WGS) entry which is preliminary data.</text>
</comment>
<protein>
    <submittedName>
        <fullName evidence="1">Molybdenum metabolism regulator</fullName>
    </submittedName>
</protein>
<name>A0A5B2VJJ7_9BACT</name>